<evidence type="ECO:0000313" key="2">
    <source>
        <dbReference type="Proteomes" id="UP000805704"/>
    </source>
</evidence>
<organism evidence="1 2">
    <name type="scientific">Nibea albiflora</name>
    <name type="common">Yellow drum</name>
    <name type="synonym">Corvina albiflora</name>
    <dbReference type="NCBI Taxonomy" id="240163"/>
    <lineage>
        <taxon>Eukaryota</taxon>
        <taxon>Metazoa</taxon>
        <taxon>Chordata</taxon>
        <taxon>Craniata</taxon>
        <taxon>Vertebrata</taxon>
        <taxon>Euteleostomi</taxon>
        <taxon>Actinopterygii</taxon>
        <taxon>Neopterygii</taxon>
        <taxon>Teleostei</taxon>
        <taxon>Neoteleostei</taxon>
        <taxon>Acanthomorphata</taxon>
        <taxon>Eupercaria</taxon>
        <taxon>Sciaenidae</taxon>
        <taxon>Nibea</taxon>
    </lineage>
</organism>
<gene>
    <name evidence="1" type="ORF">GBF38_007385</name>
</gene>
<feature type="non-terminal residue" evidence="1">
    <location>
        <position position="881"/>
    </location>
</feature>
<sequence length="881" mass="96304">MEDSSLCLGVSSAVPDADAHLSNAVLNGRYPISQKLHQLTAQLGHAFPDLHRPQQIPEEKAATPLDEKTHHAALASQPISSQMALLANQLNRDIDAGALSGLNGRVDLQQFLNGQNLGIMSQMNDIEDDARKNRKYPCPLCGKRFRFNSILSLHMRTHTGEKPFKCPYCDHRAAQKGNLKIHLRTHKLGNLESVSQPSSSPKPAGTQDEQSLNQATGFRCTFCKGKFKKREELDRHIRILHKPYKCTLCEFAASHEEELISHVEKAHITAETTQGQGASGAGGMQPATEFRCDVCGQVFSQAWFLKGHMRKHKDSFEHCCQICGRRFKEPWFLKNHMKVHLNKLAIKSKPPQPSEQDLAAVNSMSNLAQEAHANLYSRYISCLQGGFLSPDKQGLSEQHQMLAKAGIAMKEKEMLGKLLGPMAGGMGHGLGENEKRSLLGCLNLVPPLKSSCMERLQAAAKVAEMDSLNSYQAWQIMARGMAMDRAFMPKDQHQHHIPPGQEDEMGGAGALASFSKEKQDYSLIASNDSSKQKQLSEALQGSKAASGAMMSMKEDGRGFDSHRDLMSHHGGAEAPGALAGLGSPNIDYSLSSMKEKPSECPDCGRVFRTYHQMVVHSRIHGKDRRGIEEAFQQQGLDERRGSASDPESQSISRSTTPGSSNVTEESGAGGGHSQTGSVQDDSPHPSSPSSDVGEDLGKAAGSIQPSLSQHRERSVGSSSKDCPYCGKSFRTSHHLKVHLRIHTGEKPYRCPHCDYAGTQSASLKYHLERHHRERQNGSTTSGPSSGHTASSDHKEDHGKTAGGGIFARPDVLRNVFKGMPPNLDFRAGPLLPHQWASAGMMSPHDRDRERERGDRRFDSASSAENMKTADGPSSLVSTATD</sequence>
<dbReference type="Proteomes" id="UP000805704">
    <property type="component" value="Chromosome 7"/>
</dbReference>
<proteinExistence type="predicted"/>
<comment type="caution">
    <text evidence="1">The sequence shown here is derived from an EMBL/GenBank/DDBJ whole genome shotgun (WGS) entry which is preliminary data.</text>
</comment>
<evidence type="ECO:0000313" key="1">
    <source>
        <dbReference type="EMBL" id="KAG8001637.1"/>
    </source>
</evidence>
<keyword evidence="2" id="KW-1185">Reference proteome</keyword>
<accession>A0ACB7EHQ1</accession>
<dbReference type="EMBL" id="CM024795">
    <property type="protein sequence ID" value="KAG8001637.1"/>
    <property type="molecule type" value="Genomic_DNA"/>
</dbReference>
<name>A0ACB7EHQ1_NIBAL</name>
<reference evidence="1" key="1">
    <citation type="submission" date="2020-04" db="EMBL/GenBank/DDBJ databases">
        <title>A chromosome-scale assembly and high-density genetic map of the yellow drum (Nibea albiflora) genome.</title>
        <authorList>
            <person name="Xu D."/>
            <person name="Zhang W."/>
            <person name="Chen R."/>
            <person name="Tan P."/>
            <person name="Wang L."/>
            <person name="Song H."/>
            <person name="Tian L."/>
            <person name="Zhu Q."/>
            <person name="Wang B."/>
        </authorList>
    </citation>
    <scope>NUCLEOTIDE SEQUENCE</scope>
    <source>
        <strain evidence="1">ZJHYS-2018</strain>
    </source>
</reference>
<protein>
    <submittedName>
        <fullName evidence="1">Uncharacterized protein</fullName>
    </submittedName>
</protein>